<dbReference type="EMBL" id="KE524806">
    <property type="protein sequence ID" value="KFB36908.1"/>
    <property type="molecule type" value="Genomic_DNA"/>
</dbReference>
<keyword evidence="3" id="KW-1185">Reference proteome</keyword>
<proteinExistence type="predicted"/>
<evidence type="ECO:0000313" key="2">
    <source>
        <dbReference type="EnsemblMetazoa" id="ASIC004078-PA"/>
    </source>
</evidence>
<accession>A0A084VG14</accession>
<gene>
    <name evidence="1" type="ORF">ZHAS_00004078</name>
</gene>
<organism evidence="1">
    <name type="scientific">Anopheles sinensis</name>
    <name type="common">Mosquito</name>
    <dbReference type="NCBI Taxonomy" id="74873"/>
    <lineage>
        <taxon>Eukaryota</taxon>
        <taxon>Metazoa</taxon>
        <taxon>Ecdysozoa</taxon>
        <taxon>Arthropoda</taxon>
        <taxon>Hexapoda</taxon>
        <taxon>Insecta</taxon>
        <taxon>Pterygota</taxon>
        <taxon>Neoptera</taxon>
        <taxon>Endopterygota</taxon>
        <taxon>Diptera</taxon>
        <taxon>Nematocera</taxon>
        <taxon>Culicoidea</taxon>
        <taxon>Culicidae</taxon>
        <taxon>Anophelinae</taxon>
        <taxon>Anopheles</taxon>
    </lineage>
</organism>
<evidence type="ECO:0000313" key="1">
    <source>
        <dbReference type="EMBL" id="KFB36908.1"/>
    </source>
</evidence>
<sequence length="73" mass="8551">MDRGTVQTGRREKRFRTYYARPSSCCQPLEKEEEIKISTEVKHDQEMKIKAEIIIELKLSASPEPYFSAVFLL</sequence>
<dbReference type="AlphaFoldDB" id="A0A084VG14"/>
<reference evidence="1 3" key="1">
    <citation type="journal article" date="2014" name="BMC Genomics">
        <title>Genome sequence of Anopheles sinensis provides insight into genetics basis of mosquito competence for malaria parasites.</title>
        <authorList>
            <person name="Zhou D."/>
            <person name="Zhang D."/>
            <person name="Ding G."/>
            <person name="Shi L."/>
            <person name="Hou Q."/>
            <person name="Ye Y."/>
            <person name="Xu Y."/>
            <person name="Zhou H."/>
            <person name="Xiong C."/>
            <person name="Li S."/>
            <person name="Yu J."/>
            <person name="Hong S."/>
            <person name="Yu X."/>
            <person name="Zou P."/>
            <person name="Chen C."/>
            <person name="Chang X."/>
            <person name="Wang W."/>
            <person name="Lv Y."/>
            <person name="Sun Y."/>
            <person name="Ma L."/>
            <person name="Shen B."/>
            <person name="Zhu C."/>
        </authorList>
    </citation>
    <scope>NUCLEOTIDE SEQUENCE [LARGE SCALE GENOMIC DNA]</scope>
</reference>
<dbReference type="EMBL" id="ATLV01012594">
    <property type="status" value="NOT_ANNOTATED_CDS"/>
    <property type="molecule type" value="Genomic_DNA"/>
</dbReference>
<protein>
    <submittedName>
        <fullName evidence="1 2">Bacteriophage protein</fullName>
    </submittedName>
</protein>
<dbReference type="EnsemblMetazoa" id="ASIC004078-RA">
    <property type="protein sequence ID" value="ASIC004078-PA"/>
    <property type="gene ID" value="ASIC004078"/>
</dbReference>
<dbReference type="Proteomes" id="UP000030765">
    <property type="component" value="Unassembled WGS sequence"/>
</dbReference>
<reference evidence="2" key="2">
    <citation type="submission" date="2020-05" db="UniProtKB">
        <authorList>
            <consortium name="EnsemblMetazoa"/>
        </authorList>
    </citation>
    <scope>IDENTIFICATION</scope>
</reference>
<dbReference type="VEuPathDB" id="VectorBase:ASIC004078"/>
<evidence type="ECO:0000313" key="3">
    <source>
        <dbReference type="Proteomes" id="UP000030765"/>
    </source>
</evidence>
<name>A0A084VG14_ANOSI</name>